<dbReference type="InterPro" id="IPR000086">
    <property type="entry name" value="NUDIX_hydrolase_dom"/>
</dbReference>
<evidence type="ECO:0000256" key="1">
    <source>
        <dbReference type="ARBA" id="ARBA00005582"/>
    </source>
</evidence>
<comment type="caution">
    <text evidence="5">The sequence shown here is derived from an EMBL/GenBank/DDBJ whole genome shotgun (WGS) entry which is preliminary data.</text>
</comment>
<evidence type="ECO:0000256" key="3">
    <source>
        <dbReference type="RuleBase" id="RU003476"/>
    </source>
</evidence>
<dbReference type="SUPFAM" id="SSF55811">
    <property type="entry name" value="Nudix"/>
    <property type="match status" value="1"/>
</dbReference>
<dbReference type="PANTHER" id="PTHR43736">
    <property type="entry name" value="ADP-RIBOSE PYROPHOSPHATASE"/>
    <property type="match status" value="1"/>
</dbReference>
<feature type="domain" description="Nudix hydrolase" evidence="4">
    <location>
        <begin position="31"/>
        <end position="170"/>
    </location>
</feature>
<dbReference type="InterPro" id="IPR015797">
    <property type="entry name" value="NUDIX_hydrolase-like_dom_sf"/>
</dbReference>
<reference evidence="5 6" key="1">
    <citation type="submission" date="2024-09" db="EMBL/GenBank/DDBJ databases">
        <authorList>
            <person name="Lee S.D."/>
        </authorList>
    </citation>
    <scope>NUCLEOTIDE SEQUENCE [LARGE SCALE GENOMIC DNA]</scope>
    <source>
        <strain evidence="5 6">N1-5</strain>
    </source>
</reference>
<dbReference type="EMBL" id="JBHEZZ010000029">
    <property type="protein sequence ID" value="MFC1406390.1"/>
    <property type="molecule type" value="Genomic_DNA"/>
</dbReference>
<sequence length="171" mass="18440">MTTTVLSTLTVPWIPLPHRMDVVRTPAVPEGYQASTAFVLALDADGRTLLTLVDRPGRGWEVPGGHLDPGESPLQAAVRELAEEAGLVVLPEQVEFFGGQQITIFGTPPADYAYPALGFMAFHVVRLDHRGTPVSPDPGSECAAAEWVERDEVARRCAGAAWLPLHESLYG</sequence>
<dbReference type="Pfam" id="PF00293">
    <property type="entry name" value="NUDIX"/>
    <property type="match status" value="1"/>
</dbReference>
<evidence type="ECO:0000313" key="5">
    <source>
        <dbReference type="EMBL" id="MFC1406390.1"/>
    </source>
</evidence>
<name>A0ABV6UY48_9ACTN</name>
<organism evidence="5 6">
    <name type="scientific">Streptacidiphilus cavernicola</name>
    <dbReference type="NCBI Taxonomy" id="3342716"/>
    <lineage>
        <taxon>Bacteria</taxon>
        <taxon>Bacillati</taxon>
        <taxon>Actinomycetota</taxon>
        <taxon>Actinomycetes</taxon>
        <taxon>Kitasatosporales</taxon>
        <taxon>Streptomycetaceae</taxon>
        <taxon>Streptacidiphilus</taxon>
    </lineage>
</organism>
<proteinExistence type="inferred from homology"/>
<comment type="similarity">
    <text evidence="1 3">Belongs to the Nudix hydrolase family.</text>
</comment>
<accession>A0ABV6UY48</accession>
<protein>
    <submittedName>
        <fullName evidence="5">NUDIX hydrolase</fullName>
    </submittedName>
</protein>
<dbReference type="PRINTS" id="PR00502">
    <property type="entry name" value="NUDIXFAMILY"/>
</dbReference>
<dbReference type="GO" id="GO:0016787">
    <property type="term" value="F:hydrolase activity"/>
    <property type="evidence" value="ECO:0007669"/>
    <property type="project" value="UniProtKB-KW"/>
</dbReference>
<gene>
    <name evidence="5" type="ORF">ACEZDJ_34345</name>
</gene>
<dbReference type="PROSITE" id="PS51462">
    <property type="entry name" value="NUDIX"/>
    <property type="match status" value="1"/>
</dbReference>
<dbReference type="Gene3D" id="3.90.79.10">
    <property type="entry name" value="Nucleoside Triphosphate Pyrophosphohydrolase"/>
    <property type="match status" value="1"/>
</dbReference>
<keyword evidence="2 3" id="KW-0378">Hydrolase</keyword>
<dbReference type="PANTHER" id="PTHR43736:SF1">
    <property type="entry name" value="DIHYDRONEOPTERIN TRIPHOSPHATE DIPHOSPHATASE"/>
    <property type="match status" value="1"/>
</dbReference>
<dbReference type="InterPro" id="IPR020084">
    <property type="entry name" value="NUDIX_hydrolase_CS"/>
</dbReference>
<evidence type="ECO:0000313" key="6">
    <source>
        <dbReference type="Proteomes" id="UP001592528"/>
    </source>
</evidence>
<evidence type="ECO:0000259" key="4">
    <source>
        <dbReference type="PROSITE" id="PS51462"/>
    </source>
</evidence>
<evidence type="ECO:0000256" key="2">
    <source>
        <dbReference type="ARBA" id="ARBA00022801"/>
    </source>
</evidence>
<dbReference type="InterPro" id="IPR020476">
    <property type="entry name" value="Nudix_hydrolase"/>
</dbReference>
<keyword evidence="6" id="KW-1185">Reference proteome</keyword>
<dbReference type="PROSITE" id="PS00893">
    <property type="entry name" value="NUDIX_BOX"/>
    <property type="match status" value="1"/>
</dbReference>
<dbReference type="Proteomes" id="UP001592528">
    <property type="component" value="Unassembled WGS sequence"/>
</dbReference>
<dbReference type="RefSeq" id="WP_030260841.1">
    <property type="nucleotide sequence ID" value="NZ_JBHEZZ010000029.1"/>
</dbReference>